<accession>A0A8S2NVN6</accession>
<reference evidence="2" key="1">
    <citation type="submission" date="2021-02" db="EMBL/GenBank/DDBJ databases">
        <authorList>
            <person name="Nowell W R."/>
        </authorList>
    </citation>
    <scope>NUCLEOTIDE SEQUENCE</scope>
</reference>
<evidence type="ECO:0000313" key="1">
    <source>
        <dbReference type="EMBL" id="CAF1204695.1"/>
    </source>
</evidence>
<sequence length="628" mass="69290">MAIAGVDQNTINVVKQLPERIKDAQALVSGDINRILERGILAGLPLNSIHYMTRNGVSLESATQLALDGMAIADADQKAINLVKQLPERIKDAQALLSGDINKMLERGVSAGLPLKAIQQIATKGFSAETATQLALEGITLAGVDLNRVNFIKKLPEQIKEAQALLNGDIDQILERDMLPGVPDNVIRQIFTNGVSIETATQLALKGMNAAGRGMSAGLPLNAVHQIATKGFSAEAATQLALEGMAIAGVDSNRVNFVGKLPEQIKDAQALLSGDFNEISKRGMLANVPVNAIRQIAAEGASVKAVTKIALTGMDIAGVNKTTLDFVKKLPEGIKNAEVLLNDDLEKMLRQNMSRSVDQLLGMFTEQSLFNGKEKEMFQLVRRRMPMVQDVINRNGQTVLSDALSTLGEHVSNLPLTDLLDIALPTAVQRVADRENKDIHDLFKTTIDQLQSSSTGFDEQTVRLINQILKSSDKWATFETIKTQLDINVRQLLSLVIERERQFKNDCDRLTNNSQAIDDYRRAFNVTFGTAQTRRADLKRKIERNVNSDCSLLKRAMIDFVDEVSNQRSGTRSPDVMKLLKEHFNESVVRPIAEKACERQMDENDTKLVDNFTKAITYVQKQQQQTQR</sequence>
<dbReference type="EMBL" id="CAJNOK010014430">
    <property type="protein sequence ID" value="CAF1204695.1"/>
    <property type="molecule type" value="Genomic_DNA"/>
</dbReference>
<dbReference type="AlphaFoldDB" id="A0A8S2NVN6"/>
<proteinExistence type="predicted"/>
<comment type="caution">
    <text evidence="2">The sequence shown here is derived from an EMBL/GenBank/DDBJ whole genome shotgun (WGS) entry which is preliminary data.</text>
</comment>
<evidence type="ECO:0000313" key="2">
    <source>
        <dbReference type="EMBL" id="CAF4014258.1"/>
    </source>
</evidence>
<dbReference type="Proteomes" id="UP000682733">
    <property type="component" value="Unassembled WGS sequence"/>
</dbReference>
<dbReference type="EMBL" id="CAJOBA010035963">
    <property type="protein sequence ID" value="CAF4014258.1"/>
    <property type="molecule type" value="Genomic_DNA"/>
</dbReference>
<evidence type="ECO:0000313" key="3">
    <source>
        <dbReference type="Proteomes" id="UP000682733"/>
    </source>
</evidence>
<gene>
    <name evidence="1" type="ORF">OVA965_LOCUS24157</name>
    <name evidence="2" type="ORF">TMI583_LOCUS24877</name>
</gene>
<dbReference type="Proteomes" id="UP000677228">
    <property type="component" value="Unassembled WGS sequence"/>
</dbReference>
<protein>
    <submittedName>
        <fullName evidence="2">Uncharacterized protein</fullName>
    </submittedName>
</protein>
<name>A0A8S2NVN6_9BILA</name>
<organism evidence="2 3">
    <name type="scientific">Didymodactylos carnosus</name>
    <dbReference type="NCBI Taxonomy" id="1234261"/>
    <lineage>
        <taxon>Eukaryota</taxon>
        <taxon>Metazoa</taxon>
        <taxon>Spiralia</taxon>
        <taxon>Gnathifera</taxon>
        <taxon>Rotifera</taxon>
        <taxon>Eurotatoria</taxon>
        <taxon>Bdelloidea</taxon>
        <taxon>Philodinida</taxon>
        <taxon>Philodinidae</taxon>
        <taxon>Didymodactylos</taxon>
    </lineage>
</organism>